<dbReference type="Pfam" id="PF06271">
    <property type="entry name" value="RDD"/>
    <property type="match status" value="1"/>
</dbReference>
<feature type="signal peptide" evidence="7">
    <location>
        <begin position="1"/>
        <end position="30"/>
    </location>
</feature>
<dbReference type="InterPro" id="IPR010432">
    <property type="entry name" value="RDD"/>
</dbReference>
<evidence type="ECO:0000256" key="1">
    <source>
        <dbReference type="ARBA" id="ARBA00004141"/>
    </source>
</evidence>
<dbReference type="PANTHER" id="PTHR38480:SF1">
    <property type="entry name" value="SLR0254 PROTEIN"/>
    <property type="match status" value="1"/>
</dbReference>
<feature type="compositionally biased region" description="Low complexity" evidence="5">
    <location>
        <begin position="73"/>
        <end position="83"/>
    </location>
</feature>
<feature type="domain" description="RDD" evidence="8">
    <location>
        <begin position="478"/>
        <end position="604"/>
    </location>
</feature>
<evidence type="ECO:0000313" key="10">
    <source>
        <dbReference type="Proteomes" id="UP000317369"/>
    </source>
</evidence>
<name>A0A517YWU3_9BACT</name>
<evidence type="ECO:0000256" key="6">
    <source>
        <dbReference type="SAM" id="Phobius"/>
    </source>
</evidence>
<feature type="region of interest" description="Disordered" evidence="5">
    <location>
        <begin position="47"/>
        <end position="85"/>
    </location>
</feature>
<evidence type="ECO:0000256" key="5">
    <source>
        <dbReference type="SAM" id="MobiDB-lite"/>
    </source>
</evidence>
<dbReference type="OrthoDB" id="9787732at2"/>
<dbReference type="Proteomes" id="UP000317369">
    <property type="component" value="Chromosome"/>
</dbReference>
<sequence precursor="true">MKSIPSTIATLFRLIAIPCLCFALASAAYAQDLSAVASNDNLWYVYPHDQTPPAPPTPHTPPTPASAEDDAAQSKAKAEASAKPTPAVSVYHRNINDPTATIAYAANITGYLLPNGLAASPNNLTLAYQLSQGIAFQTVTPIRLSNQDFFSYDIAPQPPILHNGTLRALAASDMHTFAMLNFESADDAQAAIEEFQREEVFDSQQADTQSQDDTNSSSTVTLPDTAPGNDYLFILMNGRWQLTPLPADFPHRRPVWLVAQNPADDYPVIITQPNNNDHDFRIFSYNLKAESWDTTNIALPSPANSTAQSPRTFFAQSNQLIHARQDQSHPDLTIDYTIIRDDHAIPVGSLSLAIPNTSDWQAIPYNANLALLAARPEHKPTKPQTTTSMWGFTPPDSHNIALDLAQLTLQGKPLTIAKTNANFQTLTASIPQFAEQVTQSIISLFLIALATLLLVLFLFRDPKSNIVTLPKHLTYCDFPRRMLAAAIDFGIVFFPLMFVFHKSFSELLGTWPTNANLTFTQMIPAIVLIACFIAHTTITEILTKGRTLGKILTGICVTNLQGNAPTAYQSLFRGLLRIIELLIQIALLFPLFTQHKQRVGDIFAHTVVVIPKSKDTAHHLDEDTHNGDQPQDPSDDEPNDLTKR</sequence>
<feature type="compositionally biased region" description="Acidic residues" evidence="5">
    <location>
        <begin position="633"/>
        <end position="644"/>
    </location>
</feature>
<feature type="chain" id="PRO_5021757888" evidence="7">
    <location>
        <begin position="31"/>
        <end position="644"/>
    </location>
</feature>
<evidence type="ECO:0000313" key="9">
    <source>
        <dbReference type="EMBL" id="QDU34691.1"/>
    </source>
</evidence>
<protein>
    <submittedName>
        <fullName evidence="9">RDD family protein</fullName>
    </submittedName>
</protein>
<comment type="subcellular location">
    <subcellularLocation>
        <location evidence="1">Membrane</location>
        <topology evidence="1">Multi-pass membrane protein</topology>
    </subcellularLocation>
</comment>
<dbReference type="AlphaFoldDB" id="A0A517YWU3"/>
<dbReference type="GO" id="GO:0016020">
    <property type="term" value="C:membrane"/>
    <property type="evidence" value="ECO:0007669"/>
    <property type="project" value="UniProtKB-SubCell"/>
</dbReference>
<keyword evidence="3 6" id="KW-1133">Transmembrane helix</keyword>
<keyword evidence="10" id="KW-1185">Reference proteome</keyword>
<dbReference type="KEGG" id="pcor:KS4_27650"/>
<evidence type="ECO:0000259" key="8">
    <source>
        <dbReference type="Pfam" id="PF06271"/>
    </source>
</evidence>
<reference evidence="9 10" key="1">
    <citation type="submission" date="2019-02" db="EMBL/GenBank/DDBJ databases">
        <title>Deep-cultivation of Planctomycetes and their phenomic and genomic characterization uncovers novel biology.</title>
        <authorList>
            <person name="Wiegand S."/>
            <person name="Jogler M."/>
            <person name="Boedeker C."/>
            <person name="Pinto D."/>
            <person name="Vollmers J."/>
            <person name="Rivas-Marin E."/>
            <person name="Kohn T."/>
            <person name="Peeters S.H."/>
            <person name="Heuer A."/>
            <person name="Rast P."/>
            <person name="Oberbeckmann S."/>
            <person name="Bunk B."/>
            <person name="Jeske O."/>
            <person name="Meyerdierks A."/>
            <person name="Storesund J.E."/>
            <person name="Kallscheuer N."/>
            <person name="Luecker S."/>
            <person name="Lage O.M."/>
            <person name="Pohl T."/>
            <person name="Merkel B.J."/>
            <person name="Hornburger P."/>
            <person name="Mueller R.-W."/>
            <person name="Bruemmer F."/>
            <person name="Labrenz M."/>
            <person name="Spormann A.M."/>
            <person name="Op den Camp H."/>
            <person name="Overmann J."/>
            <person name="Amann R."/>
            <person name="Jetten M.S.M."/>
            <person name="Mascher T."/>
            <person name="Medema M.H."/>
            <person name="Devos D.P."/>
            <person name="Kaster A.-K."/>
            <person name="Ovreas L."/>
            <person name="Rohde M."/>
            <person name="Galperin M.Y."/>
            <person name="Jogler C."/>
        </authorList>
    </citation>
    <scope>NUCLEOTIDE SEQUENCE [LARGE SCALE GENOMIC DNA]</scope>
    <source>
        <strain evidence="9 10">KS4</strain>
    </source>
</reference>
<evidence type="ECO:0000256" key="2">
    <source>
        <dbReference type="ARBA" id="ARBA00022692"/>
    </source>
</evidence>
<dbReference type="EMBL" id="CP036425">
    <property type="protein sequence ID" value="QDU34691.1"/>
    <property type="molecule type" value="Genomic_DNA"/>
</dbReference>
<feature type="transmembrane region" description="Helical" evidence="6">
    <location>
        <begin position="441"/>
        <end position="460"/>
    </location>
</feature>
<keyword evidence="4 6" id="KW-0472">Membrane</keyword>
<evidence type="ECO:0000256" key="3">
    <source>
        <dbReference type="ARBA" id="ARBA00022989"/>
    </source>
</evidence>
<feature type="transmembrane region" description="Helical" evidence="6">
    <location>
        <begin position="481"/>
        <end position="501"/>
    </location>
</feature>
<feature type="transmembrane region" description="Helical" evidence="6">
    <location>
        <begin position="521"/>
        <end position="542"/>
    </location>
</feature>
<accession>A0A517YWU3</accession>
<keyword evidence="2 6" id="KW-0812">Transmembrane</keyword>
<evidence type="ECO:0000256" key="7">
    <source>
        <dbReference type="SAM" id="SignalP"/>
    </source>
</evidence>
<feature type="compositionally biased region" description="Pro residues" evidence="5">
    <location>
        <begin position="50"/>
        <end position="64"/>
    </location>
</feature>
<feature type="region of interest" description="Disordered" evidence="5">
    <location>
        <begin position="618"/>
        <end position="644"/>
    </location>
</feature>
<gene>
    <name evidence="9" type="ORF">KS4_27650</name>
</gene>
<proteinExistence type="predicted"/>
<feature type="compositionally biased region" description="Low complexity" evidence="5">
    <location>
        <begin position="202"/>
        <end position="221"/>
    </location>
</feature>
<dbReference type="PANTHER" id="PTHR38480">
    <property type="entry name" value="SLR0254 PROTEIN"/>
    <property type="match status" value="1"/>
</dbReference>
<feature type="region of interest" description="Disordered" evidence="5">
    <location>
        <begin position="199"/>
        <end position="223"/>
    </location>
</feature>
<organism evidence="9 10">
    <name type="scientific">Poriferisphaera corsica</name>
    <dbReference type="NCBI Taxonomy" id="2528020"/>
    <lineage>
        <taxon>Bacteria</taxon>
        <taxon>Pseudomonadati</taxon>
        <taxon>Planctomycetota</taxon>
        <taxon>Phycisphaerae</taxon>
        <taxon>Phycisphaerales</taxon>
        <taxon>Phycisphaeraceae</taxon>
        <taxon>Poriferisphaera</taxon>
    </lineage>
</organism>
<evidence type="ECO:0000256" key="4">
    <source>
        <dbReference type="ARBA" id="ARBA00023136"/>
    </source>
</evidence>
<keyword evidence="7" id="KW-0732">Signal</keyword>